<comment type="caution">
    <text evidence="1">The sequence shown here is derived from an EMBL/GenBank/DDBJ whole genome shotgun (WGS) entry which is preliminary data.</text>
</comment>
<accession>A0A8S1XD61</accession>
<dbReference type="EMBL" id="CAJJDO010000120">
    <property type="protein sequence ID" value="CAD8198869.1"/>
    <property type="molecule type" value="Genomic_DNA"/>
</dbReference>
<reference evidence="1" key="1">
    <citation type="submission" date="2021-01" db="EMBL/GenBank/DDBJ databases">
        <authorList>
            <consortium name="Genoscope - CEA"/>
            <person name="William W."/>
        </authorList>
    </citation>
    <scope>NUCLEOTIDE SEQUENCE</scope>
</reference>
<organism evidence="1 2">
    <name type="scientific">Paramecium pentaurelia</name>
    <dbReference type="NCBI Taxonomy" id="43138"/>
    <lineage>
        <taxon>Eukaryota</taxon>
        <taxon>Sar</taxon>
        <taxon>Alveolata</taxon>
        <taxon>Ciliophora</taxon>
        <taxon>Intramacronucleata</taxon>
        <taxon>Oligohymenophorea</taxon>
        <taxon>Peniculida</taxon>
        <taxon>Parameciidae</taxon>
        <taxon>Paramecium</taxon>
    </lineage>
</organism>
<evidence type="ECO:0000313" key="2">
    <source>
        <dbReference type="Proteomes" id="UP000689195"/>
    </source>
</evidence>
<name>A0A8S1XD61_9CILI</name>
<dbReference type="GO" id="GO:0005525">
    <property type="term" value="F:GTP binding"/>
    <property type="evidence" value="ECO:0007669"/>
    <property type="project" value="InterPro"/>
</dbReference>
<proteinExistence type="predicted"/>
<dbReference type="GO" id="GO:0003924">
    <property type="term" value="F:GTPase activity"/>
    <property type="evidence" value="ECO:0007669"/>
    <property type="project" value="InterPro"/>
</dbReference>
<gene>
    <name evidence="1" type="ORF">PPENT_87.1.T1200045</name>
</gene>
<dbReference type="AlphaFoldDB" id="A0A8S1XD61"/>
<evidence type="ECO:0000313" key="1">
    <source>
        <dbReference type="EMBL" id="CAD8198869.1"/>
    </source>
</evidence>
<dbReference type="InterPro" id="IPR001806">
    <property type="entry name" value="Small_GTPase"/>
</dbReference>
<protein>
    <submittedName>
        <fullName evidence="1">Uncharacterized protein</fullName>
    </submittedName>
</protein>
<sequence length="70" mass="8108">MEQAICCCNFLDPSLKYIHDTTIGIEFVSQEIKVSDQNITICISETPGKLQSRFLTHIFYRVYDAFLVFL</sequence>
<dbReference type="Pfam" id="PF00071">
    <property type="entry name" value="Ras"/>
    <property type="match status" value="1"/>
</dbReference>
<dbReference type="Proteomes" id="UP000689195">
    <property type="component" value="Unassembled WGS sequence"/>
</dbReference>
<keyword evidence="2" id="KW-1185">Reference proteome</keyword>